<dbReference type="Proteomes" id="UP001375370">
    <property type="component" value="Chromosome"/>
</dbReference>
<accession>A0ABZ2J383</accession>
<dbReference type="RefSeq" id="WP_338737514.1">
    <property type="nucleotide sequence ID" value="NZ_CP146612.1"/>
</dbReference>
<dbReference type="PANTHER" id="PTHR35458:SF2">
    <property type="entry name" value="SLR0755 PROTEIN"/>
    <property type="match status" value="1"/>
</dbReference>
<sequence length="168" mass="19536">MNTNTINSDTPTNNYAFIDSQNLNLAIRDQGWTLDFLKYRQYLTKKYGITKAFLFIGFAPENQNMYTNLQKNGYVLVFKPTLKLPDGKVKGNVDAELVLHTMIEFANFDQALIVTGDGDFFCLVDYLHRKNKLLKLMIPNQYKYSSLLRGLMSHIVFMNNLRKILEYK</sequence>
<organism evidence="2 3">
    <name type="scientific">Candidatus Dehalogenimonas loeffleri</name>
    <dbReference type="NCBI Taxonomy" id="3127115"/>
    <lineage>
        <taxon>Bacteria</taxon>
        <taxon>Bacillati</taxon>
        <taxon>Chloroflexota</taxon>
        <taxon>Dehalococcoidia</taxon>
        <taxon>Dehalococcoidales</taxon>
        <taxon>Dehalococcoidaceae</taxon>
        <taxon>Dehalogenimonas</taxon>
    </lineage>
</organism>
<gene>
    <name evidence="2" type="ORF">V8247_09040</name>
</gene>
<evidence type="ECO:0000313" key="2">
    <source>
        <dbReference type="EMBL" id="WWX25374.1"/>
    </source>
</evidence>
<proteinExistence type="predicted"/>
<keyword evidence="3" id="KW-1185">Reference proteome</keyword>
<feature type="domain" description="NYN" evidence="1">
    <location>
        <begin position="17"/>
        <end position="138"/>
    </location>
</feature>
<protein>
    <submittedName>
        <fullName evidence="2">NYN domain-containing protein</fullName>
    </submittedName>
</protein>
<reference evidence="2 3" key="1">
    <citation type="submission" date="2024-03" db="EMBL/GenBank/DDBJ databases">
        <title>A Dehalogenimonas Isolated from Estuarine Sediments Dihaloeliminates Chlorinated Alkanes.</title>
        <authorList>
            <person name="Yang Y."/>
            <person name="Wang H."/>
        </authorList>
    </citation>
    <scope>NUCLEOTIDE SEQUENCE [LARGE SCALE GENOMIC DNA]</scope>
    <source>
        <strain evidence="2 3">W</strain>
    </source>
</reference>
<evidence type="ECO:0000313" key="3">
    <source>
        <dbReference type="Proteomes" id="UP001375370"/>
    </source>
</evidence>
<dbReference type="Gene3D" id="3.40.50.1010">
    <property type="entry name" value="5'-nuclease"/>
    <property type="match status" value="1"/>
</dbReference>
<evidence type="ECO:0000259" key="1">
    <source>
        <dbReference type="Pfam" id="PF01936"/>
    </source>
</evidence>
<dbReference type="PANTHER" id="PTHR35458">
    <property type="entry name" value="SLR0755 PROTEIN"/>
    <property type="match status" value="1"/>
</dbReference>
<dbReference type="InterPro" id="IPR021139">
    <property type="entry name" value="NYN"/>
</dbReference>
<name>A0ABZ2J383_9CHLR</name>
<dbReference type="Pfam" id="PF01936">
    <property type="entry name" value="NYN"/>
    <property type="match status" value="1"/>
</dbReference>
<dbReference type="InterPro" id="IPR047140">
    <property type="entry name" value="LabA"/>
</dbReference>
<dbReference type="EMBL" id="CP146612">
    <property type="protein sequence ID" value="WWX25374.1"/>
    <property type="molecule type" value="Genomic_DNA"/>
</dbReference>